<name>A0A0P9D1U1_9ARCH</name>
<keyword evidence="1" id="KW-0812">Transmembrane</keyword>
<evidence type="ECO:0000313" key="2">
    <source>
        <dbReference type="EMBL" id="KPV46332.1"/>
    </source>
</evidence>
<dbReference type="EMBL" id="LJCQ01000263">
    <property type="protein sequence ID" value="KPV46332.1"/>
    <property type="molecule type" value="Genomic_DNA"/>
</dbReference>
<protein>
    <submittedName>
        <fullName evidence="2">Uncharacterized protein</fullName>
    </submittedName>
</protein>
<evidence type="ECO:0000313" key="4">
    <source>
        <dbReference type="Proteomes" id="UP000050320"/>
    </source>
</evidence>
<reference evidence="2 5" key="1">
    <citation type="submission" date="2015-09" db="EMBL/GenBank/DDBJ databases">
        <title>Draft genome sequence of Acidiplasma aeolicum DSM 18409.</title>
        <authorList>
            <person name="Hemp J."/>
        </authorList>
    </citation>
    <scope>NUCLEOTIDE SEQUENCE [LARGE SCALE GENOMIC DNA]</scope>
    <source>
        <strain evidence="2 5">V</strain>
    </source>
</reference>
<organism evidence="2 5">
    <name type="scientific">Acidiplasma aeolicum</name>
    <dbReference type="NCBI Taxonomy" id="507754"/>
    <lineage>
        <taxon>Archaea</taxon>
        <taxon>Methanobacteriati</taxon>
        <taxon>Thermoplasmatota</taxon>
        <taxon>Thermoplasmata</taxon>
        <taxon>Thermoplasmatales</taxon>
        <taxon>Ferroplasmaceae</taxon>
        <taxon>Acidiplasma</taxon>
    </lineage>
</organism>
<dbReference type="Proteomes" id="UP000050320">
    <property type="component" value="Unassembled WGS sequence"/>
</dbReference>
<gene>
    <name evidence="3" type="ORF">AOG54_04340</name>
    <name evidence="2" type="ORF">SE19_05995</name>
</gene>
<accession>A0A0P9D1U1</accession>
<dbReference type="EMBL" id="LKBG01000230">
    <property type="protein sequence ID" value="KQB34622.1"/>
    <property type="molecule type" value="Genomic_DNA"/>
</dbReference>
<dbReference type="AlphaFoldDB" id="A0A0P9D1U1"/>
<feature type="transmembrane region" description="Helical" evidence="1">
    <location>
        <begin position="146"/>
        <end position="168"/>
    </location>
</feature>
<keyword evidence="4" id="KW-1185">Reference proteome</keyword>
<keyword evidence="1" id="KW-1133">Transmembrane helix</keyword>
<sequence length="178" mass="20010">MLNKTFKSLSVKKYWRIIAVILIISGIIMVGTGYHGLTQIPVKNSEHQINSGEYESDDFNFSSNYELMMITNSSNYGLVKESMAKYISPGNISKYAIKPVSSSDGTLIYKNLTGNYVFIAFNSQKPLMDYEFAKITEFNDVKYSGYLAALGALFTGSGIILLFIYIVYPKLKNNNKKI</sequence>
<proteinExistence type="predicted"/>
<feature type="transmembrane region" description="Helical" evidence="1">
    <location>
        <begin position="14"/>
        <end position="34"/>
    </location>
</feature>
<evidence type="ECO:0000256" key="1">
    <source>
        <dbReference type="SAM" id="Phobius"/>
    </source>
</evidence>
<evidence type="ECO:0000313" key="5">
    <source>
        <dbReference type="Proteomes" id="UP000050515"/>
    </source>
</evidence>
<dbReference type="PATRIC" id="fig|507754.4.peg.1704"/>
<reference evidence="3 4" key="2">
    <citation type="submission" date="2015-09" db="EMBL/GenBank/DDBJ databases">
        <title>Heavy metals and arsenic resistance mechanisms in polyextremophilic archaea of the family Ferroplasmaceae.</title>
        <authorList>
            <person name="Bulaev A.G."/>
            <person name="Kanygina A.V."/>
        </authorList>
    </citation>
    <scope>NUCLEOTIDE SEQUENCE [LARGE SCALE GENOMIC DNA]</scope>
    <source>
        <strain evidence="3 4">VT</strain>
    </source>
</reference>
<evidence type="ECO:0000313" key="3">
    <source>
        <dbReference type="EMBL" id="KQB34622.1"/>
    </source>
</evidence>
<comment type="caution">
    <text evidence="2">The sequence shown here is derived from an EMBL/GenBank/DDBJ whole genome shotgun (WGS) entry which is preliminary data.</text>
</comment>
<dbReference type="Proteomes" id="UP000050515">
    <property type="component" value="Unassembled WGS sequence"/>
</dbReference>
<keyword evidence="1" id="KW-0472">Membrane</keyword>